<dbReference type="PROSITE" id="PS51318">
    <property type="entry name" value="TAT"/>
    <property type="match status" value="1"/>
</dbReference>
<protein>
    <submittedName>
        <fullName evidence="4">LPXTG-motif cell wall anchor domain-containing protein</fullName>
    </submittedName>
</protein>
<name>A0A1C5AM13_9ACTN</name>
<feature type="transmembrane region" description="Helical" evidence="2">
    <location>
        <begin position="490"/>
        <end position="509"/>
    </location>
</feature>
<feature type="region of interest" description="Disordered" evidence="1">
    <location>
        <begin position="448"/>
        <end position="481"/>
    </location>
</feature>
<dbReference type="Proteomes" id="UP000198797">
    <property type="component" value="Unassembled WGS sequence"/>
</dbReference>
<feature type="signal peptide" evidence="3">
    <location>
        <begin position="1"/>
        <end position="24"/>
    </location>
</feature>
<dbReference type="AlphaFoldDB" id="A0A1C5AM13"/>
<reference evidence="5" key="1">
    <citation type="submission" date="2016-06" db="EMBL/GenBank/DDBJ databases">
        <authorList>
            <person name="Varghese N."/>
            <person name="Submissions Spin"/>
        </authorList>
    </citation>
    <scope>NUCLEOTIDE SEQUENCE [LARGE SCALE GENOMIC DNA]</scope>
    <source>
        <strain evidence="5">DSM 44100</strain>
    </source>
</reference>
<feature type="compositionally biased region" description="Gly residues" evidence="1">
    <location>
        <begin position="470"/>
        <end position="479"/>
    </location>
</feature>
<dbReference type="EMBL" id="FMCU01000019">
    <property type="protein sequence ID" value="SCF46270.1"/>
    <property type="molecule type" value="Genomic_DNA"/>
</dbReference>
<evidence type="ECO:0000256" key="3">
    <source>
        <dbReference type="SAM" id="SignalP"/>
    </source>
</evidence>
<dbReference type="STRING" id="121616.GA0070216_119102"/>
<proteinExistence type="predicted"/>
<keyword evidence="5" id="KW-1185">Reference proteome</keyword>
<evidence type="ECO:0000313" key="4">
    <source>
        <dbReference type="EMBL" id="SCF46270.1"/>
    </source>
</evidence>
<keyword evidence="2" id="KW-1133">Transmembrane helix</keyword>
<keyword evidence="2" id="KW-0472">Membrane</keyword>
<keyword evidence="2" id="KW-0812">Transmembrane</keyword>
<dbReference type="OrthoDB" id="3967140at2"/>
<evidence type="ECO:0000313" key="5">
    <source>
        <dbReference type="Proteomes" id="UP000198797"/>
    </source>
</evidence>
<dbReference type="InterPro" id="IPR006311">
    <property type="entry name" value="TAT_signal"/>
</dbReference>
<sequence>MRKHAIRRLLAGLGAMGVFVAASAAPAPAAPASPDAPADVAAAAGFDMFANNITLAPGGPGKTVVLRLSGETPPGRYAATVDFGAVDAFAEVGTPGGGSCTREGTILTCTAFGEDAPALLVLSIRPRADAALGREGRLRFTVTIPGVGTRTYDSTVLIGEGVDLVAGPAVKLSGRPGATVPAALSVGNRGQETVQGAVLLVLGAYGLTPSRRYQNCRYSSVGGPVHFTPNLFACTFDDAIEPGRTFRVGGGFGVTVPGDAWAPNTQTGTATWLTPQDWADVRHEYTLDQQGTGGVLRLEPAGKLRAGTSRAAQTDVRQADNETAIELAVTGEQRADLAADEVRVTGKVGATVPVKIGYTNRGPASSGNGGSGGGANIRLTVPKGVTAVKAPDNCTDADAQQPEEYGQPGARAYECYQYGILHKGERVALPFSFRIDRAGTLTGKVELQHSSGGKDLDPRNDTAKVLVNPGSGGQGGGDGSLPITGSPTGLVAAVGGLLLVAGVGSYLVARRRRARFVA</sequence>
<dbReference type="RefSeq" id="WP_091252185.1">
    <property type="nucleotide sequence ID" value="NZ_FMCU01000019.1"/>
</dbReference>
<feature type="compositionally biased region" description="Basic and acidic residues" evidence="1">
    <location>
        <begin position="452"/>
        <end position="462"/>
    </location>
</feature>
<feature type="chain" id="PRO_5008711331" evidence="3">
    <location>
        <begin position="25"/>
        <end position="518"/>
    </location>
</feature>
<accession>A0A1C5AM13</accession>
<keyword evidence="3" id="KW-0732">Signal</keyword>
<evidence type="ECO:0000256" key="1">
    <source>
        <dbReference type="SAM" id="MobiDB-lite"/>
    </source>
</evidence>
<organism evidence="4 5">
    <name type="scientific">Micromonospora matsumotoense</name>
    <dbReference type="NCBI Taxonomy" id="121616"/>
    <lineage>
        <taxon>Bacteria</taxon>
        <taxon>Bacillati</taxon>
        <taxon>Actinomycetota</taxon>
        <taxon>Actinomycetes</taxon>
        <taxon>Micromonosporales</taxon>
        <taxon>Micromonosporaceae</taxon>
        <taxon>Micromonospora</taxon>
    </lineage>
</organism>
<evidence type="ECO:0000256" key="2">
    <source>
        <dbReference type="SAM" id="Phobius"/>
    </source>
</evidence>
<gene>
    <name evidence="4" type="ORF">GA0070216_119102</name>
</gene>
<dbReference type="NCBIfam" id="TIGR01167">
    <property type="entry name" value="LPXTG_anchor"/>
    <property type="match status" value="1"/>
</dbReference>